<dbReference type="NCBIfam" id="TIGR00609">
    <property type="entry name" value="recB"/>
    <property type="match status" value="1"/>
</dbReference>
<comment type="catalytic activity">
    <reaction evidence="15">
        <text>Exonucleolytic cleavage (in the presence of ATP) in either 5'- to 3'- or 3'- to 5'-direction to yield 5'-phosphooligonucleotides.</text>
        <dbReference type="EC" id="3.1.11.5"/>
    </reaction>
</comment>
<protein>
    <recommendedName>
        <fullName evidence="15">RecBCD enzyme subunit RecB</fullName>
        <ecNumber evidence="15">3.1.11.5</ecNumber>
        <ecNumber evidence="15">5.6.2.4</ecNumber>
    </recommendedName>
    <alternativeName>
        <fullName evidence="15">DNA 3'-5' helicase subunit RecB</fullName>
    </alternativeName>
    <alternativeName>
        <fullName evidence="15">Exonuclease V subunit RecB</fullName>
        <shortName evidence="15">ExoV subunit RecB</shortName>
    </alternativeName>
    <alternativeName>
        <fullName evidence="15">Helicase/nuclease RecBCD subunit RecB</fullName>
    </alternativeName>
</protein>
<sequence>MSQPGLPAVAAHNNDVKPLDALTFPLHGSRLIEASAGTGKTFTLAALYLRLVLGHGQRATDSEKNSGFVTTLTPPQILVVTFTRAATAELRDRIRLRLVEAATAFRAGNTDDELLSRLLQDYSKNEYPACAGILERAAQWMDEAAVFTIHSWCQRMLSEHAFDSGMGFAEQLSDDNQLLLHTLACDYWRRFLYPLTDAAVLHELGRVAQSPEALLADVQPWLQADAEDMQFNAGGEPLPEPLSPQQAAAPLSQWQQQLTALCQQLPPLLTEDVLPLLDDAFDNSWLNGNKFRAASWPAERQWWLALLAEPEKISSQDADFTSMVQKYRAANLAAAQKKGQPLLRHAVFEHFDAIAQLLQAKPELAMAVRHHAAIWLSGEFHTRKQQRGELDFNDLLLQLHKALLSDSGQVLAARIRAQYPVAMVDEFQDTDPLQFAIFRAIYPDVQSRNSALIMVGDPKQAIYSFRGADLNTYLQARTLTAGRHYSLSTNFRSTTALVEGVNQLFSTAESQRGAFGFGSSDVTELPFLPVQAKGKSAQLQRGSNEVAAVNYWLAQAEPGELKKGGYQSLMAQACADEITYLLHQAQNGQALFSGDDSAAKPLQPSDIAVLVRDRNEAALIRRELSARNVRSVYMSDNESVLQSAEAASVLYWLKACHQLEDDNLLRQALALPLSQNSDTQLQYWLNNEIAWEQLTEQVRLFRQIWRYKGVLAMLTAWLHYFGLPAKWLALEQGERCLTNVLHLAELLQSESQQRDGESGLIRWLSEQLAGNGNSDEQQLRLESDQQLVQVVTIHKSKGLQYNLVFLPFICGFKAAKKDRPQRYFDGRQRVLDLMPDDATLQKAEHERLLEDIRLLYVALTRPVYACWLGLAAFSEGNSKKSKLAQSALGYLLNLPDDCTLADLTTALSVLPWQQQPLPAVQPPLSVAGVPELIPALRLTAPLRRERWWIASYSALRTGSNQAPELSDAAPDKGALAADTVLDSLLQEENNEPLLHSEQYQSMHDFPRGAVPGTFLHQLLELAQQQGFARCDDAFCDDMLAHQLARHNWQSWHQVLRSWLGQMLQAPLAGVQQSLKQLQQVRSELEFWLQTEQVPVLVLDKLICQAVLPGMSRPPLLPDTLNGMLKGFIDLTLQGQDGRYWVLDYKSNWLGSDDSAYSEEAMQQALLDKRYDVQAVLYMLALHRLLKLRQPGYLQAPERYLGGALYWFIRAPEQGQLLLPAQVTLLTQLDALFAGKAVPEVADAN</sequence>
<feature type="region of interest" description="Nuclease activity, interacts with RecD and RecA" evidence="15">
    <location>
        <begin position="946"/>
        <end position="1244"/>
    </location>
</feature>
<keyword evidence="9 15" id="KW-0460">Magnesium</keyword>
<evidence type="ECO:0000313" key="20">
    <source>
        <dbReference type="Proteomes" id="UP001501169"/>
    </source>
</evidence>
<comment type="miscellaneous">
    <text evidence="15">In the RecBCD complex, RecB has a slow 3'-5' helicase, an exonuclease activity and loads RecA onto ssDNA, RecD has a fast 5'-3' helicase activity, while RecC stimulates the ATPase and processivity of the RecB helicase and contributes to recognition of the Chi site.</text>
</comment>
<keyword evidence="4 15" id="KW-0227">DNA damage</keyword>
<evidence type="ECO:0000256" key="13">
    <source>
        <dbReference type="ARBA" id="ARBA00034617"/>
    </source>
</evidence>
<evidence type="ECO:0000256" key="7">
    <source>
        <dbReference type="ARBA" id="ARBA00022839"/>
    </source>
</evidence>
<dbReference type="HAMAP" id="MF_01485">
    <property type="entry name" value="RecB"/>
    <property type="match status" value="1"/>
</dbReference>
<dbReference type="PROSITE" id="PS51217">
    <property type="entry name" value="UVRD_HELICASE_CTER"/>
    <property type="match status" value="1"/>
</dbReference>
<comment type="similarity">
    <text evidence="15">Belongs to the helicase family. UvrD subfamily.</text>
</comment>
<keyword evidence="5 15" id="KW-0378">Hydrolase</keyword>
<evidence type="ECO:0000256" key="11">
    <source>
        <dbReference type="ARBA" id="ARBA00023204"/>
    </source>
</evidence>
<comment type="cofactor">
    <cofactor evidence="15">
        <name>Mg(2+)</name>
        <dbReference type="ChEBI" id="CHEBI:18420"/>
    </cofactor>
    <text evidence="15">Binds 1 Mg(2+) ion per subunit.</text>
</comment>
<evidence type="ECO:0000256" key="5">
    <source>
        <dbReference type="ARBA" id="ARBA00022801"/>
    </source>
</evidence>
<comment type="domain">
    <text evidence="15">The C-terminal domain has nuclease activity and interacts with RecD. It interacts with RecA, facilitating its loading onto ssDNA.</text>
</comment>
<dbReference type="CDD" id="cd22352">
    <property type="entry name" value="RecB_C-like"/>
    <property type="match status" value="1"/>
</dbReference>
<evidence type="ECO:0000313" key="19">
    <source>
        <dbReference type="EMBL" id="GAA0548943.1"/>
    </source>
</evidence>
<feature type="region of interest" description="DNA-binding and helicase activity, interacts with RecC" evidence="15">
    <location>
        <begin position="1"/>
        <end position="918"/>
    </location>
</feature>
<evidence type="ECO:0000256" key="4">
    <source>
        <dbReference type="ARBA" id="ARBA00022763"/>
    </source>
</evidence>
<keyword evidence="20" id="KW-1185">Reference proteome</keyword>
<feature type="domain" description="UvrD-like helicase ATP-binding" evidence="17">
    <location>
        <begin position="13"/>
        <end position="494"/>
    </location>
</feature>
<dbReference type="PANTHER" id="PTHR11070">
    <property type="entry name" value="UVRD / RECB / PCRA DNA HELICASE FAMILY MEMBER"/>
    <property type="match status" value="1"/>
</dbReference>
<feature type="binding site" evidence="15">
    <location>
        <position position="1016"/>
    </location>
    <ligand>
        <name>Mg(2+)</name>
        <dbReference type="ChEBI" id="CHEBI:18420"/>
    </ligand>
</feature>
<evidence type="ECO:0000256" key="16">
    <source>
        <dbReference type="PROSITE-ProRule" id="PRU00560"/>
    </source>
</evidence>
<evidence type="ECO:0000256" key="9">
    <source>
        <dbReference type="ARBA" id="ARBA00022842"/>
    </source>
</evidence>
<dbReference type="Gene3D" id="3.90.320.10">
    <property type="match status" value="1"/>
</dbReference>
<dbReference type="Pfam" id="PF13361">
    <property type="entry name" value="UvrD_C"/>
    <property type="match status" value="1"/>
</dbReference>
<evidence type="ECO:0000256" key="15">
    <source>
        <dbReference type="HAMAP-Rule" id="MF_01485"/>
    </source>
</evidence>
<organism evidence="19 20">
    <name type="scientific">Rheinheimera aquimaris</name>
    <dbReference type="NCBI Taxonomy" id="412437"/>
    <lineage>
        <taxon>Bacteria</taxon>
        <taxon>Pseudomonadati</taxon>
        <taxon>Pseudomonadota</taxon>
        <taxon>Gammaproteobacteria</taxon>
        <taxon>Chromatiales</taxon>
        <taxon>Chromatiaceae</taxon>
        <taxon>Rheinheimera</taxon>
    </lineage>
</organism>
<comment type="subunit">
    <text evidence="15">Heterotrimer of RecB, RecC and RecD. All subunits contribute to DNA-binding. Interacts with RecA.</text>
</comment>
<dbReference type="EC" id="5.6.2.4" evidence="15"/>
<dbReference type="InterPro" id="IPR014016">
    <property type="entry name" value="UvrD-like_ATP-bd"/>
</dbReference>
<accession>A0ABN1DPK8</accession>
<comment type="catalytic activity">
    <reaction evidence="14 15">
        <text>ATP + H2O = ADP + phosphate + H(+)</text>
        <dbReference type="Rhea" id="RHEA:13065"/>
        <dbReference type="ChEBI" id="CHEBI:15377"/>
        <dbReference type="ChEBI" id="CHEBI:15378"/>
        <dbReference type="ChEBI" id="CHEBI:30616"/>
        <dbReference type="ChEBI" id="CHEBI:43474"/>
        <dbReference type="ChEBI" id="CHEBI:456216"/>
        <dbReference type="EC" id="5.6.2.4"/>
    </reaction>
</comment>
<dbReference type="InterPro" id="IPR004586">
    <property type="entry name" value="RecB"/>
</dbReference>
<feature type="active site" description="For nuclease activity" evidence="15">
    <location>
        <position position="1143"/>
    </location>
</feature>
<dbReference type="PROSITE" id="PS51198">
    <property type="entry name" value="UVRD_HELICASE_ATP_BIND"/>
    <property type="match status" value="1"/>
</dbReference>
<evidence type="ECO:0000256" key="8">
    <source>
        <dbReference type="ARBA" id="ARBA00022840"/>
    </source>
</evidence>
<evidence type="ECO:0000256" key="12">
    <source>
        <dbReference type="ARBA" id="ARBA00023235"/>
    </source>
</evidence>
<keyword evidence="8 15" id="KW-0067">ATP-binding</keyword>
<dbReference type="InterPro" id="IPR014017">
    <property type="entry name" value="DNA_helicase_UvrD-like_C"/>
</dbReference>
<dbReference type="InterPro" id="IPR000212">
    <property type="entry name" value="DNA_helicase_UvrD/REP"/>
</dbReference>
<dbReference type="InterPro" id="IPR027417">
    <property type="entry name" value="P-loop_NTPase"/>
</dbReference>
<evidence type="ECO:0000259" key="18">
    <source>
        <dbReference type="PROSITE" id="PS51217"/>
    </source>
</evidence>
<comment type="caution">
    <text evidence="19">The sequence shown here is derived from an EMBL/GenBank/DDBJ whole genome shotgun (WGS) entry which is preliminary data.</text>
</comment>
<reference evidence="19 20" key="1">
    <citation type="journal article" date="2019" name="Int. J. Syst. Evol. Microbiol.">
        <title>The Global Catalogue of Microorganisms (GCM) 10K type strain sequencing project: providing services to taxonomists for standard genome sequencing and annotation.</title>
        <authorList>
            <consortium name="The Broad Institute Genomics Platform"/>
            <consortium name="The Broad Institute Genome Sequencing Center for Infectious Disease"/>
            <person name="Wu L."/>
            <person name="Ma J."/>
        </authorList>
    </citation>
    <scope>NUCLEOTIDE SEQUENCE [LARGE SCALE GENOMIC DNA]</scope>
    <source>
        <strain evidence="19 20">JCM 14331</strain>
    </source>
</reference>
<evidence type="ECO:0000256" key="1">
    <source>
        <dbReference type="ARBA" id="ARBA00022722"/>
    </source>
</evidence>
<keyword evidence="1 15" id="KW-0540">Nuclease</keyword>
<evidence type="ECO:0000256" key="2">
    <source>
        <dbReference type="ARBA" id="ARBA00022723"/>
    </source>
</evidence>
<comment type="domain">
    <text evidence="15">The N-terminal DNA-binding domain is a ssDNA-dependent ATPase and has ATP-dependent 3'-5' helicase function. This domain interacts with RecC.</text>
</comment>
<dbReference type="InterPro" id="IPR011604">
    <property type="entry name" value="PDDEXK-like_dom_sf"/>
</dbReference>
<name>A0ABN1DPK8_9GAMM</name>
<dbReference type="Gene3D" id="1.10.3170.10">
    <property type="entry name" value="Recbcd, chain B, domain 2"/>
    <property type="match status" value="1"/>
</dbReference>
<dbReference type="SUPFAM" id="SSF52980">
    <property type="entry name" value="Restriction endonuclease-like"/>
    <property type="match status" value="1"/>
</dbReference>
<keyword evidence="3 15" id="KW-0547">Nucleotide-binding</keyword>
<dbReference type="InterPro" id="IPR011335">
    <property type="entry name" value="Restrct_endonuc-II-like"/>
</dbReference>
<evidence type="ECO:0000256" key="14">
    <source>
        <dbReference type="ARBA" id="ARBA00048988"/>
    </source>
</evidence>
<comment type="function">
    <text evidence="15">A helicase/nuclease that prepares dsDNA breaks (DSB) for recombinational DNA repair. Binds to DSBs and unwinds DNA via a highly rapid and processive ATP-dependent bidirectional helicase activity. Unwinds dsDNA until it encounters a Chi (crossover hotspot instigator) sequence from the 3' direction. Cuts ssDNA a few nucleotides 3' to the Chi site. The properties and activities of the enzyme are changed at Chi. The Chi-altered holoenzyme produces a long 3'-ssDNA overhang and facilitates RecA-binding to the ssDNA for homologous DNA recombination and repair. Holoenzyme degrades any linearized DNA that is unable to undergo homologous recombination. In the holoenzyme this subunit contributes ATPase, 3'-5' helicase, exonuclease activity and loads RecA onto ssDNA.</text>
</comment>
<dbReference type="Proteomes" id="UP001501169">
    <property type="component" value="Unassembled WGS sequence"/>
</dbReference>
<dbReference type="EMBL" id="BAAAEO010000002">
    <property type="protein sequence ID" value="GAA0548943.1"/>
    <property type="molecule type" value="Genomic_DNA"/>
</dbReference>
<evidence type="ECO:0000256" key="10">
    <source>
        <dbReference type="ARBA" id="ARBA00023125"/>
    </source>
</evidence>
<feature type="binding site" evidence="16">
    <location>
        <begin position="34"/>
        <end position="41"/>
    </location>
    <ligand>
        <name>ATP</name>
        <dbReference type="ChEBI" id="CHEBI:30616"/>
    </ligand>
</feature>
<dbReference type="RefSeq" id="WP_226766501.1">
    <property type="nucleotide sequence ID" value="NZ_BAAAEO010000002.1"/>
</dbReference>
<dbReference type="InterPro" id="IPR038726">
    <property type="entry name" value="PDDEXK_AddAB-type"/>
</dbReference>
<feature type="binding site" evidence="15">
    <location>
        <position position="1129"/>
    </location>
    <ligand>
        <name>Mg(2+)</name>
        <dbReference type="ChEBI" id="CHEBI:18420"/>
    </ligand>
</feature>
<dbReference type="EC" id="3.1.11.5" evidence="15"/>
<feature type="binding site" evidence="15">
    <location>
        <position position="1143"/>
    </location>
    <ligand>
        <name>Mg(2+)</name>
        <dbReference type="ChEBI" id="CHEBI:18420"/>
    </ligand>
</feature>
<dbReference type="SUPFAM" id="SSF52540">
    <property type="entry name" value="P-loop containing nucleoside triphosphate hydrolases"/>
    <property type="match status" value="1"/>
</dbReference>
<keyword evidence="7 15" id="KW-0269">Exonuclease</keyword>
<evidence type="ECO:0000256" key="6">
    <source>
        <dbReference type="ARBA" id="ARBA00022806"/>
    </source>
</evidence>
<dbReference type="PANTHER" id="PTHR11070:SF23">
    <property type="entry name" value="RECBCD ENZYME SUBUNIT RECB"/>
    <property type="match status" value="1"/>
</dbReference>
<gene>
    <name evidence="15 19" type="primary">recB</name>
    <name evidence="19" type="ORF">GCM10009098_15700</name>
</gene>
<dbReference type="Pfam" id="PF12705">
    <property type="entry name" value="PDDEXK_1"/>
    <property type="match status" value="1"/>
</dbReference>
<keyword evidence="6 15" id="KW-0347">Helicase</keyword>
<dbReference type="Gene3D" id="1.10.486.10">
    <property type="entry name" value="PCRA, domain 4"/>
    <property type="match status" value="1"/>
</dbReference>
<evidence type="ECO:0000256" key="3">
    <source>
        <dbReference type="ARBA" id="ARBA00022741"/>
    </source>
</evidence>
<keyword evidence="2 15" id="KW-0479">Metal-binding</keyword>
<comment type="catalytic activity">
    <reaction evidence="13 15">
        <text>Couples ATP hydrolysis with the unwinding of duplex DNA by translocating in the 3'-5' direction.</text>
        <dbReference type="EC" id="5.6.2.4"/>
    </reaction>
</comment>
<proteinExistence type="inferred from homology"/>
<feature type="domain" description="UvrD-like helicase C-terminal" evidence="18">
    <location>
        <begin position="531"/>
        <end position="798"/>
    </location>
</feature>
<keyword evidence="11 15" id="KW-0234">DNA repair</keyword>
<evidence type="ECO:0000259" key="17">
    <source>
        <dbReference type="PROSITE" id="PS51198"/>
    </source>
</evidence>
<dbReference type="Pfam" id="PF00580">
    <property type="entry name" value="UvrD-helicase"/>
    <property type="match status" value="1"/>
</dbReference>
<dbReference type="Gene3D" id="3.40.50.300">
    <property type="entry name" value="P-loop containing nucleotide triphosphate hydrolases"/>
    <property type="match status" value="2"/>
</dbReference>
<keyword evidence="12 15" id="KW-0413">Isomerase</keyword>
<keyword evidence="10 15" id="KW-0238">DNA-binding</keyword>